<keyword evidence="4" id="KW-0808">Transferase</keyword>
<keyword evidence="7" id="KW-0067">ATP-binding</keyword>
<feature type="transmembrane region" description="Helical" evidence="10">
    <location>
        <begin position="73"/>
        <end position="95"/>
    </location>
</feature>
<dbReference type="Pfam" id="PF00512">
    <property type="entry name" value="HisKA"/>
    <property type="match status" value="1"/>
</dbReference>
<keyword evidence="10" id="KW-0472">Membrane</keyword>
<keyword evidence="10" id="KW-1133">Transmembrane helix</keyword>
<evidence type="ECO:0000259" key="11">
    <source>
        <dbReference type="PROSITE" id="PS50109"/>
    </source>
</evidence>
<keyword evidence="13" id="KW-1185">Reference proteome</keyword>
<dbReference type="RefSeq" id="WP_191909243.1">
    <property type="nucleotide sequence ID" value="NZ_CP042582.1"/>
</dbReference>
<dbReference type="PANTHER" id="PTHR43065:SF10">
    <property type="entry name" value="PEROXIDE STRESS-ACTIVATED HISTIDINE KINASE MAK3"/>
    <property type="match status" value="1"/>
</dbReference>
<evidence type="ECO:0000256" key="5">
    <source>
        <dbReference type="ARBA" id="ARBA00022741"/>
    </source>
</evidence>
<dbReference type="InterPro" id="IPR005467">
    <property type="entry name" value="His_kinase_dom"/>
</dbReference>
<dbReference type="Gene3D" id="3.30.450.20">
    <property type="entry name" value="PAS domain"/>
    <property type="match status" value="1"/>
</dbReference>
<evidence type="ECO:0000313" key="12">
    <source>
        <dbReference type="EMBL" id="QEX20373.1"/>
    </source>
</evidence>
<evidence type="ECO:0000256" key="3">
    <source>
        <dbReference type="ARBA" id="ARBA00022553"/>
    </source>
</evidence>
<dbReference type="CDD" id="cd00082">
    <property type="entry name" value="HisKA"/>
    <property type="match status" value="1"/>
</dbReference>
<dbReference type="CDD" id="cd00130">
    <property type="entry name" value="PAS"/>
    <property type="match status" value="1"/>
</dbReference>
<feature type="region of interest" description="Disordered" evidence="9">
    <location>
        <begin position="1"/>
        <end position="24"/>
    </location>
</feature>
<organism evidence="12 13">
    <name type="scientific">Hypericibacter adhaerens</name>
    <dbReference type="NCBI Taxonomy" id="2602016"/>
    <lineage>
        <taxon>Bacteria</taxon>
        <taxon>Pseudomonadati</taxon>
        <taxon>Pseudomonadota</taxon>
        <taxon>Alphaproteobacteria</taxon>
        <taxon>Rhodospirillales</taxon>
        <taxon>Dongiaceae</taxon>
        <taxon>Hypericibacter</taxon>
    </lineage>
</organism>
<keyword evidence="10" id="KW-0812">Transmembrane</keyword>
<dbReference type="EMBL" id="CP042582">
    <property type="protein sequence ID" value="QEX20373.1"/>
    <property type="molecule type" value="Genomic_DNA"/>
</dbReference>
<dbReference type="KEGG" id="hadh:FRZ61_02900"/>
<evidence type="ECO:0000256" key="2">
    <source>
        <dbReference type="ARBA" id="ARBA00012438"/>
    </source>
</evidence>
<accession>A0A5J6MST7</accession>
<name>A0A5J6MST7_9PROT</name>
<dbReference type="Gene3D" id="1.10.287.130">
    <property type="match status" value="1"/>
</dbReference>
<keyword evidence="6 12" id="KW-0418">Kinase</keyword>
<keyword evidence="8" id="KW-0902">Two-component regulatory system</keyword>
<feature type="compositionally biased region" description="Pro residues" evidence="9">
    <location>
        <begin position="13"/>
        <end position="24"/>
    </location>
</feature>
<evidence type="ECO:0000256" key="8">
    <source>
        <dbReference type="ARBA" id="ARBA00023012"/>
    </source>
</evidence>
<dbReference type="InterPro" id="IPR000014">
    <property type="entry name" value="PAS"/>
</dbReference>
<comment type="catalytic activity">
    <reaction evidence="1">
        <text>ATP + protein L-histidine = ADP + protein N-phospho-L-histidine.</text>
        <dbReference type="EC" id="2.7.13.3"/>
    </reaction>
</comment>
<dbReference type="InterPro" id="IPR003594">
    <property type="entry name" value="HATPase_dom"/>
</dbReference>
<keyword evidence="5" id="KW-0547">Nucleotide-binding</keyword>
<dbReference type="SUPFAM" id="SSF55874">
    <property type="entry name" value="ATPase domain of HSP90 chaperone/DNA topoisomerase II/histidine kinase"/>
    <property type="match status" value="1"/>
</dbReference>
<dbReference type="PRINTS" id="PR00344">
    <property type="entry name" value="BCTRLSENSOR"/>
</dbReference>
<dbReference type="SMART" id="SM00387">
    <property type="entry name" value="HATPase_c"/>
    <property type="match status" value="1"/>
</dbReference>
<sequence length="534" mass="58082">MAVPSAADRGAGAPPPIRALPPQPGRPTLRKAVAIALAGAIFFFDTLSPAGIAVAVLYAIVIMMSVDLCDRRGLMLVSLGCALLTMLSFFIGHGLSFNDGPLLRCFVSLAAIAITTLLALRNQRATEILTESEWRYRRIFQTAGVAIWEEDFSAIQSALRNLRQRGIADIRSYLAANPQFVQNCISMVQILDVNDAAVRLLGARDKIEVTASLKSFFLPETVESFQEMLCAMFEGKRSFAYESAIQTVTGERRAILMSATFPPETESYRNVLVSVLDTTERDRAQRALQQAQSALAHVSRVSTLGELTASIAHEVNQPLAAIVTNGEACLRWLDREPPELGEARACVQRSVSEGRRAGAVVQRLRDLSRRSDPRIVPLDINAAIEEAALLVDREASDHGVSIKLDLEARLPELRFDRIELQQIVINLIINAMHAMEKVAGRPKEVTVESRAESPAAVRISVCDRGTGIDPAAMPRLFDAFFTTRQEGIGLGLSICRSIVEAHGGRIWAENNADHGGGHGASFHILLSTAAEGGR</sequence>
<evidence type="ECO:0000256" key="7">
    <source>
        <dbReference type="ARBA" id="ARBA00022840"/>
    </source>
</evidence>
<keyword evidence="3" id="KW-0597">Phosphoprotein</keyword>
<feature type="domain" description="Histidine kinase" evidence="11">
    <location>
        <begin position="310"/>
        <end position="530"/>
    </location>
</feature>
<evidence type="ECO:0000256" key="10">
    <source>
        <dbReference type="SAM" id="Phobius"/>
    </source>
</evidence>
<feature type="transmembrane region" description="Helical" evidence="10">
    <location>
        <begin position="32"/>
        <end position="61"/>
    </location>
</feature>
<dbReference type="Proteomes" id="UP000325797">
    <property type="component" value="Chromosome"/>
</dbReference>
<dbReference type="EC" id="2.7.13.3" evidence="2"/>
<dbReference type="Pfam" id="PF02518">
    <property type="entry name" value="HATPase_c"/>
    <property type="match status" value="1"/>
</dbReference>
<dbReference type="SUPFAM" id="SSF47384">
    <property type="entry name" value="Homodimeric domain of signal transducing histidine kinase"/>
    <property type="match status" value="1"/>
</dbReference>
<gene>
    <name evidence="12" type="ORF">FRZ61_02900</name>
</gene>
<dbReference type="Gene3D" id="3.30.565.10">
    <property type="entry name" value="Histidine kinase-like ATPase, C-terminal domain"/>
    <property type="match status" value="1"/>
</dbReference>
<dbReference type="SUPFAM" id="SSF55785">
    <property type="entry name" value="PYP-like sensor domain (PAS domain)"/>
    <property type="match status" value="1"/>
</dbReference>
<proteinExistence type="predicted"/>
<evidence type="ECO:0000256" key="4">
    <source>
        <dbReference type="ARBA" id="ARBA00022679"/>
    </source>
</evidence>
<dbReference type="PROSITE" id="PS50109">
    <property type="entry name" value="HIS_KIN"/>
    <property type="match status" value="1"/>
</dbReference>
<evidence type="ECO:0000313" key="13">
    <source>
        <dbReference type="Proteomes" id="UP000325797"/>
    </source>
</evidence>
<dbReference type="AlphaFoldDB" id="A0A5J6MST7"/>
<reference evidence="12 13" key="1">
    <citation type="submission" date="2019-08" db="EMBL/GenBank/DDBJ databases">
        <title>Hyperibacter terrae gen. nov., sp. nov. and Hyperibacter viscosus sp. nov., two new members in the family Rhodospirillaceae isolated from the rhizosphere of Hypericum perforatum.</title>
        <authorList>
            <person name="Noviana Z."/>
        </authorList>
    </citation>
    <scope>NUCLEOTIDE SEQUENCE [LARGE SCALE GENOMIC DNA]</scope>
    <source>
        <strain evidence="12 13">R5959</strain>
    </source>
</reference>
<dbReference type="InterPro" id="IPR036097">
    <property type="entry name" value="HisK_dim/P_sf"/>
</dbReference>
<dbReference type="InterPro" id="IPR004358">
    <property type="entry name" value="Sig_transdc_His_kin-like_C"/>
</dbReference>
<dbReference type="InterPro" id="IPR036890">
    <property type="entry name" value="HATPase_C_sf"/>
</dbReference>
<evidence type="ECO:0000256" key="6">
    <source>
        <dbReference type="ARBA" id="ARBA00022777"/>
    </source>
</evidence>
<dbReference type="InterPro" id="IPR035965">
    <property type="entry name" value="PAS-like_dom_sf"/>
</dbReference>
<dbReference type="GO" id="GO:0005524">
    <property type="term" value="F:ATP binding"/>
    <property type="evidence" value="ECO:0007669"/>
    <property type="project" value="UniProtKB-KW"/>
</dbReference>
<dbReference type="SMART" id="SM00388">
    <property type="entry name" value="HisKA"/>
    <property type="match status" value="1"/>
</dbReference>
<dbReference type="GO" id="GO:0000155">
    <property type="term" value="F:phosphorelay sensor kinase activity"/>
    <property type="evidence" value="ECO:0007669"/>
    <property type="project" value="InterPro"/>
</dbReference>
<feature type="compositionally biased region" description="Low complexity" evidence="9">
    <location>
        <begin position="1"/>
        <end position="12"/>
    </location>
</feature>
<dbReference type="InterPro" id="IPR003661">
    <property type="entry name" value="HisK_dim/P_dom"/>
</dbReference>
<evidence type="ECO:0000256" key="9">
    <source>
        <dbReference type="SAM" id="MobiDB-lite"/>
    </source>
</evidence>
<dbReference type="PANTHER" id="PTHR43065">
    <property type="entry name" value="SENSOR HISTIDINE KINASE"/>
    <property type="match status" value="1"/>
</dbReference>
<evidence type="ECO:0000256" key="1">
    <source>
        <dbReference type="ARBA" id="ARBA00000085"/>
    </source>
</evidence>
<protein>
    <recommendedName>
        <fullName evidence="2">histidine kinase</fullName>
        <ecNumber evidence="2">2.7.13.3</ecNumber>
    </recommendedName>
</protein>